<evidence type="ECO:0000313" key="2">
    <source>
        <dbReference type="EMBL" id="KKL45980.1"/>
    </source>
</evidence>
<proteinExistence type="predicted"/>
<feature type="region of interest" description="Disordered" evidence="1">
    <location>
        <begin position="182"/>
        <end position="221"/>
    </location>
</feature>
<gene>
    <name evidence="2" type="ORF">LCGC14_2350180</name>
</gene>
<feature type="non-terminal residue" evidence="2">
    <location>
        <position position="1"/>
    </location>
</feature>
<protein>
    <submittedName>
        <fullName evidence="2">Uncharacterized protein</fullName>
    </submittedName>
</protein>
<dbReference type="EMBL" id="LAZR01034199">
    <property type="protein sequence ID" value="KKL45980.1"/>
    <property type="molecule type" value="Genomic_DNA"/>
</dbReference>
<sequence>AASLLAREKATSATLTKEQKDQAIKDKELSDAQKLRIYEIQTKTVKDQGARLTATERELAELRAEKVEADKPTPNESAKAFYADPAKAIKDALAEAIAPLNVFKDRFEGDAEYARIKKGLMVNPVYAQHLSNPQFVAIIDELVKEGQKAGSVINEATVTAAINHTIGSIISGETVLTGVKAESGDGTKTGENKTEEASVIPPYLAPSSPPHKKALEGKQYRDLTENEARLAKERNMTKEAYLDWLEVDPSDVIDSKIGVPAKKVEA</sequence>
<feature type="compositionally biased region" description="Basic and acidic residues" evidence="1">
    <location>
        <begin position="1"/>
        <end position="10"/>
    </location>
</feature>
<name>A0A0F9EM46_9ZZZZ</name>
<reference evidence="2" key="1">
    <citation type="journal article" date="2015" name="Nature">
        <title>Complex archaea that bridge the gap between prokaryotes and eukaryotes.</title>
        <authorList>
            <person name="Spang A."/>
            <person name="Saw J.H."/>
            <person name="Jorgensen S.L."/>
            <person name="Zaremba-Niedzwiedzka K."/>
            <person name="Martijn J."/>
            <person name="Lind A.E."/>
            <person name="van Eijk R."/>
            <person name="Schleper C."/>
            <person name="Guy L."/>
            <person name="Ettema T.J."/>
        </authorList>
    </citation>
    <scope>NUCLEOTIDE SEQUENCE</scope>
</reference>
<evidence type="ECO:0000256" key="1">
    <source>
        <dbReference type="SAM" id="MobiDB-lite"/>
    </source>
</evidence>
<organism evidence="2">
    <name type="scientific">marine sediment metagenome</name>
    <dbReference type="NCBI Taxonomy" id="412755"/>
    <lineage>
        <taxon>unclassified sequences</taxon>
        <taxon>metagenomes</taxon>
        <taxon>ecological metagenomes</taxon>
    </lineage>
</organism>
<accession>A0A0F9EM46</accession>
<feature type="compositionally biased region" description="Basic and acidic residues" evidence="1">
    <location>
        <begin position="182"/>
        <end position="196"/>
    </location>
</feature>
<feature type="compositionally biased region" description="Basic and acidic residues" evidence="1">
    <location>
        <begin position="17"/>
        <end position="26"/>
    </location>
</feature>
<dbReference type="AlphaFoldDB" id="A0A0F9EM46"/>
<comment type="caution">
    <text evidence="2">The sequence shown here is derived from an EMBL/GenBank/DDBJ whole genome shotgun (WGS) entry which is preliminary data.</text>
</comment>
<feature type="region of interest" description="Disordered" evidence="1">
    <location>
        <begin position="1"/>
        <end position="26"/>
    </location>
</feature>